<dbReference type="Proteomes" id="UP001223761">
    <property type="component" value="Chromosome"/>
</dbReference>
<evidence type="ECO:0000313" key="16">
    <source>
        <dbReference type="Proteomes" id="UP000186030"/>
    </source>
</evidence>
<dbReference type="FunFam" id="1.10.220.30:FF:000001">
    <property type="entry name" value="Flagellar motor switch protein FliG"/>
    <property type="match status" value="1"/>
</dbReference>
<evidence type="ECO:0000259" key="12">
    <source>
        <dbReference type="Pfam" id="PF14841"/>
    </source>
</evidence>
<dbReference type="Pfam" id="PF14842">
    <property type="entry name" value="FliG_N"/>
    <property type="match status" value="1"/>
</dbReference>
<evidence type="ECO:0000313" key="14">
    <source>
        <dbReference type="EMBL" id="OKO90256.1"/>
    </source>
</evidence>
<dbReference type="InterPro" id="IPR023087">
    <property type="entry name" value="Flg_Motor_Flig_C"/>
</dbReference>
<comment type="subcellular location">
    <subcellularLocation>
        <location evidence="1">Bacterial flagellum basal body</location>
    </subcellularLocation>
    <subcellularLocation>
        <location evidence="2">Cell membrane</location>
        <topology evidence="2">Peripheral membrane protein</topology>
        <orientation evidence="2">Cytoplasmic side</orientation>
    </subcellularLocation>
</comment>
<feature type="domain" description="Flagellar motor switch protein FliG middle" evidence="12">
    <location>
        <begin position="120"/>
        <end position="193"/>
    </location>
</feature>
<evidence type="ECO:0000259" key="13">
    <source>
        <dbReference type="Pfam" id="PF14842"/>
    </source>
</evidence>
<dbReference type="GeneID" id="32063114"/>
<keyword evidence="7" id="KW-0283">Flagellar rotation</keyword>
<reference evidence="15 17" key="4">
    <citation type="submission" date="2023-08" db="EMBL/GenBank/DDBJ databases">
        <title>Genome sequencing of the thermostable Gram positive bacteria Geobacillus proteiniphilus strain T-6.</title>
        <authorList>
            <person name="Shulami S."/>
            <person name="Shoham Y."/>
        </authorList>
    </citation>
    <scope>NUCLEOTIDE SEQUENCE [LARGE SCALE GENOMIC DNA]</scope>
    <source>
        <strain evidence="15 17">T-6</strain>
    </source>
</reference>
<reference evidence="16" key="2">
    <citation type="submission" date="2017-01" db="EMBL/GenBank/DDBJ databases">
        <title>Genome sequencing and annotation of Geobacillus sp. 1017, a Hydrocarbon-Oxidizing Thermophilic Bacterium Isolated from a Heavy Oil Reservoir (China).</title>
        <authorList>
            <person name="Kadnikov V.V."/>
            <person name="Mardanov A.V."/>
            <person name="Poltaraus A.B."/>
            <person name="Sokolova D.S."/>
            <person name="Semenova E.M."/>
            <person name="Ravin N.V."/>
            <person name="Tourova T.P."/>
            <person name="Nazina T.N."/>
        </authorList>
    </citation>
    <scope>NUCLEOTIDE SEQUENCE [LARGE SCALE GENOMIC DNA]</scope>
    <source>
        <strain evidence="16">1017</strain>
    </source>
</reference>
<sequence length="339" mass="38151">MAKRERKGGLSGRQKAAILLISLGPDVSASVYKHLSEEEIEKLTLEISNVRQVTAEQKEEVLEEFRQLALAQDYIAQGGIAYAKEVLEKALGPDKAMQIINRLTSALMVRPFDFARKADPMQLLNFIQNEHPQTIALILSYLEPAQAGQILSALPQEMQADVARRIALMDSTSPEIINEVEQILERRLSATVVQDYTQAGGIEAVVEVLNQVDRSTERTILDALEIQDPELAEEIKKRMFVFEDIVTLDHRAIQRVIREVDNNDLMLALKVASDEVKNIIFRNMSTRMAETFKEEMEYMGPVRLRDVEEAQSRIVAVIRRLEEAGEIVIARGGGDDIIV</sequence>
<keyword evidence="14" id="KW-0969">Cilium</keyword>
<accession>A0A1Q5SQQ9</accession>
<dbReference type="InterPro" id="IPR011002">
    <property type="entry name" value="FliG_a-hlx"/>
</dbReference>
<dbReference type="Pfam" id="PF01706">
    <property type="entry name" value="FliG_C"/>
    <property type="match status" value="1"/>
</dbReference>
<keyword evidence="9" id="KW-0975">Bacterial flagellum</keyword>
<evidence type="ECO:0000313" key="15">
    <source>
        <dbReference type="EMBL" id="WMJ18086.1"/>
    </source>
</evidence>
<feature type="domain" description="Flagellar motor switch protein FliG N-terminal" evidence="13">
    <location>
        <begin position="10"/>
        <end position="112"/>
    </location>
</feature>
<dbReference type="Gene3D" id="1.10.220.30">
    <property type="match status" value="3"/>
</dbReference>
<keyword evidence="5" id="KW-1003">Cell membrane</keyword>
<dbReference type="PANTHER" id="PTHR30534">
    <property type="entry name" value="FLAGELLAR MOTOR SWITCH PROTEIN FLIG"/>
    <property type="match status" value="1"/>
</dbReference>
<evidence type="ECO:0000256" key="7">
    <source>
        <dbReference type="ARBA" id="ARBA00022779"/>
    </source>
</evidence>
<dbReference type="RefSeq" id="WP_011230720.1">
    <property type="nucleotide sequence ID" value="NZ_CP133076.1"/>
</dbReference>
<keyword evidence="6" id="KW-0145">Chemotaxis</keyword>
<evidence type="ECO:0000256" key="6">
    <source>
        <dbReference type="ARBA" id="ARBA00022500"/>
    </source>
</evidence>
<evidence type="ECO:0000259" key="11">
    <source>
        <dbReference type="Pfam" id="PF01706"/>
    </source>
</evidence>
<dbReference type="GO" id="GO:0006935">
    <property type="term" value="P:chemotaxis"/>
    <property type="evidence" value="ECO:0007669"/>
    <property type="project" value="UniProtKB-KW"/>
</dbReference>
<dbReference type="PIRSF" id="PIRSF003161">
    <property type="entry name" value="FliG"/>
    <property type="match status" value="1"/>
</dbReference>
<evidence type="ECO:0000256" key="3">
    <source>
        <dbReference type="ARBA" id="ARBA00010299"/>
    </source>
</evidence>
<dbReference type="AlphaFoldDB" id="A0A1Q5SQQ9"/>
<dbReference type="SUPFAM" id="SSF48029">
    <property type="entry name" value="FliG"/>
    <property type="match status" value="2"/>
</dbReference>
<reference evidence="14 16" key="1">
    <citation type="submission" date="2016-11" db="EMBL/GenBank/DDBJ databases">
        <authorList>
            <person name="Kadnikov V."/>
            <person name="Nazina T."/>
        </authorList>
    </citation>
    <scope>NUCLEOTIDE SEQUENCE [LARGE SCALE GENOMIC DNA]</scope>
    <source>
        <strain evidence="14 16">1017</strain>
    </source>
</reference>
<keyword evidence="17" id="KW-1185">Reference proteome</keyword>
<evidence type="ECO:0000256" key="2">
    <source>
        <dbReference type="ARBA" id="ARBA00004413"/>
    </source>
</evidence>
<evidence type="ECO:0000256" key="9">
    <source>
        <dbReference type="ARBA" id="ARBA00023143"/>
    </source>
</evidence>
<dbReference type="InterPro" id="IPR032779">
    <property type="entry name" value="FliG_M"/>
</dbReference>
<dbReference type="Pfam" id="PF14841">
    <property type="entry name" value="FliG_M"/>
    <property type="match status" value="1"/>
</dbReference>
<dbReference type="EMBL" id="MQMG01000047">
    <property type="protein sequence ID" value="OKO90256.1"/>
    <property type="molecule type" value="Genomic_DNA"/>
</dbReference>
<dbReference type="GO" id="GO:0071973">
    <property type="term" value="P:bacterial-type flagellum-dependent cell motility"/>
    <property type="evidence" value="ECO:0007669"/>
    <property type="project" value="InterPro"/>
</dbReference>
<comment type="similarity">
    <text evidence="3">Belongs to the FliG family.</text>
</comment>
<evidence type="ECO:0000256" key="10">
    <source>
        <dbReference type="SAM" id="Coils"/>
    </source>
</evidence>
<dbReference type="GO" id="GO:0009425">
    <property type="term" value="C:bacterial-type flagellum basal body"/>
    <property type="evidence" value="ECO:0007669"/>
    <property type="project" value="UniProtKB-SubCell"/>
</dbReference>
<dbReference type="InterPro" id="IPR000090">
    <property type="entry name" value="Flg_Motor_Flig"/>
</dbReference>
<dbReference type="InterPro" id="IPR028263">
    <property type="entry name" value="FliG_N"/>
</dbReference>
<evidence type="ECO:0000256" key="1">
    <source>
        <dbReference type="ARBA" id="ARBA00004117"/>
    </source>
</evidence>
<organism evidence="14 16">
    <name type="scientific">Geobacillus proteiniphilus</name>
    <dbReference type="NCBI Taxonomy" id="860353"/>
    <lineage>
        <taxon>Bacteria</taxon>
        <taxon>Bacillati</taxon>
        <taxon>Bacillota</taxon>
        <taxon>Bacilli</taxon>
        <taxon>Bacillales</taxon>
        <taxon>Anoxybacillaceae</taxon>
        <taxon>Geobacillus</taxon>
    </lineage>
</organism>
<dbReference type="PRINTS" id="PR00954">
    <property type="entry name" value="FLGMOTORFLIG"/>
</dbReference>
<protein>
    <recommendedName>
        <fullName evidence="4">Flagellar motor switch protein FliG</fullName>
    </recommendedName>
</protein>
<reference evidence="14" key="3">
    <citation type="journal article" date="2019" name="Int. J. Syst. Evol. Microbiol.">
        <title>Geobacillus proteiniphilus sp. nov., a thermophilic bacterium isolated from a high-temperature heavy oil reservoir in China.</title>
        <authorList>
            <person name="Semenova E.M."/>
            <person name="Sokolova D.S."/>
            <person name="Grouzdev D.S."/>
            <person name="Poltaraus A.B."/>
            <person name="Vinokurova N.G."/>
            <person name="Tourova T.P."/>
            <person name="Nazina T.N."/>
        </authorList>
    </citation>
    <scope>NUCLEOTIDE SEQUENCE</scope>
    <source>
        <strain evidence="14">1017</strain>
    </source>
</reference>
<keyword evidence="14" id="KW-0282">Flagellum</keyword>
<evidence type="ECO:0000256" key="8">
    <source>
        <dbReference type="ARBA" id="ARBA00023136"/>
    </source>
</evidence>
<keyword evidence="10" id="KW-0175">Coiled coil</keyword>
<name>A0A1Q5SQQ9_9BACL</name>
<dbReference type="PANTHER" id="PTHR30534:SF0">
    <property type="entry name" value="FLAGELLAR MOTOR SWITCH PROTEIN FLIG"/>
    <property type="match status" value="1"/>
</dbReference>
<dbReference type="Proteomes" id="UP000186030">
    <property type="component" value="Unassembled WGS sequence"/>
</dbReference>
<dbReference type="GO" id="GO:0005886">
    <property type="term" value="C:plasma membrane"/>
    <property type="evidence" value="ECO:0007669"/>
    <property type="project" value="UniProtKB-SubCell"/>
</dbReference>
<evidence type="ECO:0000256" key="5">
    <source>
        <dbReference type="ARBA" id="ARBA00022475"/>
    </source>
</evidence>
<dbReference type="GO" id="GO:0003774">
    <property type="term" value="F:cytoskeletal motor activity"/>
    <property type="evidence" value="ECO:0007669"/>
    <property type="project" value="InterPro"/>
</dbReference>
<dbReference type="EMBL" id="CP133076">
    <property type="protein sequence ID" value="WMJ18086.1"/>
    <property type="molecule type" value="Genomic_DNA"/>
</dbReference>
<feature type="coiled-coil region" evidence="10">
    <location>
        <begin position="33"/>
        <end position="60"/>
    </location>
</feature>
<proteinExistence type="inferred from homology"/>
<evidence type="ECO:0000256" key="4">
    <source>
        <dbReference type="ARBA" id="ARBA00021870"/>
    </source>
</evidence>
<evidence type="ECO:0000313" key="17">
    <source>
        <dbReference type="Proteomes" id="UP001223761"/>
    </source>
</evidence>
<feature type="domain" description="Flagellar motor switch protein FliG C-terminal" evidence="11">
    <location>
        <begin position="223"/>
        <end position="329"/>
    </location>
</feature>
<keyword evidence="14" id="KW-0966">Cell projection</keyword>
<gene>
    <name evidence="15" type="primary">fliG</name>
    <name evidence="14" type="ORF">BRO54_3093</name>
    <name evidence="15" type="ORF">RA955_08765</name>
</gene>
<keyword evidence="8" id="KW-0472">Membrane</keyword>
<dbReference type="NCBIfam" id="TIGR00207">
    <property type="entry name" value="fliG"/>
    <property type="match status" value="1"/>
</dbReference>
<dbReference type="FunFam" id="1.10.220.30:FF:000005">
    <property type="entry name" value="Flagellar motor switch protein FliG"/>
    <property type="match status" value="1"/>
</dbReference>